<proteinExistence type="inferred from homology"/>
<evidence type="ECO:0000256" key="3">
    <source>
        <dbReference type="ARBA" id="ARBA00023065"/>
    </source>
</evidence>
<dbReference type="GO" id="GO:0046961">
    <property type="term" value="F:proton-transporting ATPase activity, rotational mechanism"/>
    <property type="evidence" value="ECO:0007669"/>
    <property type="project" value="InterPro"/>
</dbReference>
<sequence length="198" mass="22340">MARLQLNKSALARESAQLKTYERFLPSLDLKRQQLMATRAQARAEAAALQARVDDVARRVGREVPMLANDDIDLDGLVKLGEVTVTTENVVGVMLPRLDRVEVIVHPYSPLAKPQWVDTVAALLRETLELRLRLQVAQRRLAELDAAVATITQRVNLFDKVLIPNARANIRRIRVYLSDEEMQAVVRSKISKRKRAAT</sequence>
<dbReference type="Proteomes" id="UP000215377">
    <property type="component" value="Unassembled WGS sequence"/>
</dbReference>
<comment type="similarity">
    <text evidence="1">Belongs to the V-ATPase D subunit family.</text>
</comment>
<dbReference type="AlphaFoldDB" id="A0A225NPE3"/>
<organism evidence="5 6">
    <name type="scientific">Marinibacterium profundimaris</name>
    <dbReference type="NCBI Taxonomy" id="1679460"/>
    <lineage>
        <taxon>Bacteria</taxon>
        <taxon>Pseudomonadati</taxon>
        <taxon>Pseudomonadota</taxon>
        <taxon>Alphaproteobacteria</taxon>
        <taxon>Rhodobacterales</taxon>
        <taxon>Paracoccaceae</taxon>
        <taxon>Marinibacterium</taxon>
    </lineage>
</organism>
<evidence type="ECO:0000256" key="2">
    <source>
        <dbReference type="ARBA" id="ARBA00022448"/>
    </source>
</evidence>
<feature type="coiled-coil region" evidence="4">
    <location>
        <begin position="32"/>
        <end position="59"/>
    </location>
</feature>
<accession>A0A225NPE3</accession>
<dbReference type="InterPro" id="IPR002699">
    <property type="entry name" value="V_ATPase_D"/>
</dbReference>
<dbReference type="Gene3D" id="1.10.287.3240">
    <property type="match status" value="1"/>
</dbReference>
<evidence type="ECO:0000256" key="1">
    <source>
        <dbReference type="ARBA" id="ARBA00005850"/>
    </source>
</evidence>
<evidence type="ECO:0000256" key="4">
    <source>
        <dbReference type="SAM" id="Coils"/>
    </source>
</evidence>
<evidence type="ECO:0000313" key="6">
    <source>
        <dbReference type="Proteomes" id="UP000215377"/>
    </source>
</evidence>
<protein>
    <submittedName>
        <fullName evidence="5">ATP synthase subunit D</fullName>
    </submittedName>
</protein>
<keyword evidence="3" id="KW-0406">Ion transport</keyword>
<keyword evidence="2" id="KW-0813">Transport</keyword>
<dbReference type="RefSeq" id="WP_088649341.1">
    <property type="nucleotide sequence ID" value="NZ_AQQR01000002.1"/>
</dbReference>
<evidence type="ECO:0000313" key="5">
    <source>
        <dbReference type="EMBL" id="OWU76129.1"/>
    </source>
</evidence>
<gene>
    <name evidence="5" type="ORF">ATO3_05275</name>
</gene>
<dbReference type="Pfam" id="PF01813">
    <property type="entry name" value="ATP-synt_D"/>
    <property type="match status" value="1"/>
</dbReference>
<name>A0A225NPE3_9RHOB</name>
<keyword evidence="4" id="KW-0175">Coiled coil</keyword>
<comment type="caution">
    <text evidence="5">The sequence shown here is derived from an EMBL/GenBank/DDBJ whole genome shotgun (WGS) entry which is preliminary data.</text>
</comment>
<dbReference type="EMBL" id="AQQR01000002">
    <property type="protein sequence ID" value="OWU76129.1"/>
    <property type="molecule type" value="Genomic_DNA"/>
</dbReference>
<dbReference type="OrthoDB" id="5637912at2"/>
<reference evidence="5 6" key="1">
    <citation type="submission" date="2013-04" db="EMBL/GenBank/DDBJ databases">
        <title>Oceanicola sp. 22II1-22F33 Genome Sequencing.</title>
        <authorList>
            <person name="Lai Q."/>
            <person name="Li G."/>
            <person name="Shao Z."/>
        </authorList>
    </citation>
    <scope>NUCLEOTIDE SEQUENCE [LARGE SCALE GENOMIC DNA]</scope>
    <source>
        <strain evidence="5 6">22II1-22F33</strain>
    </source>
</reference>
<keyword evidence="6" id="KW-1185">Reference proteome</keyword>
<dbReference type="NCBIfam" id="TIGR00309">
    <property type="entry name" value="V_ATPase_subD"/>
    <property type="match status" value="1"/>
</dbReference>